<evidence type="ECO:0000313" key="2">
    <source>
        <dbReference type="Proteomes" id="UP000306319"/>
    </source>
</evidence>
<organism evidence="1 2">
    <name type="scientific">Lepagella muris</name>
    <dbReference type="NCBI Taxonomy" id="3032870"/>
    <lineage>
        <taxon>Bacteria</taxon>
        <taxon>Pseudomonadati</taxon>
        <taxon>Bacteroidota</taxon>
        <taxon>Bacteroidia</taxon>
        <taxon>Bacteroidales</taxon>
        <taxon>Muribaculaceae</taxon>
        <taxon>Lepagella</taxon>
    </lineage>
</organism>
<evidence type="ECO:0000313" key="1">
    <source>
        <dbReference type="EMBL" id="TGY80988.1"/>
    </source>
</evidence>
<comment type="caution">
    <text evidence="1">The sequence shown here is derived from an EMBL/GenBank/DDBJ whole genome shotgun (WGS) entry which is preliminary data.</text>
</comment>
<keyword evidence="2" id="KW-1185">Reference proteome</keyword>
<reference evidence="1" key="1">
    <citation type="submission" date="2019-04" db="EMBL/GenBank/DDBJ databases">
        <title>Microbes associate with the intestines of laboratory mice.</title>
        <authorList>
            <person name="Navarre W."/>
            <person name="Wong E."/>
            <person name="Huang K."/>
            <person name="Tropini C."/>
            <person name="Ng K."/>
            <person name="Yu B."/>
        </authorList>
    </citation>
    <scope>NUCLEOTIDE SEQUENCE</scope>
    <source>
        <strain evidence="1">NM04_E33</strain>
    </source>
</reference>
<dbReference type="EMBL" id="SRYB01000001">
    <property type="protein sequence ID" value="TGY80988.1"/>
    <property type="molecule type" value="Genomic_DNA"/>
</dbReference>
<sequence length="157" mass="18727">MEVKNCNITDAPTLQNHYQIGDWVYERGTTGILSPAMYIVSMLKDTLYLEIDPEQGDPFEVDLEDIEPIPLTKEWLQEQDIYGKRIVNDQYGTIDTVPGVIKKWDLNDWVDIHKYKDRFIAKFHRTDDEYLHVVYLRYVHELQHFYRMFGIDKEVKP</sequence>
<dbReference type="Proteomes" id="UP000306319">
    <property type="component" value="Unassembled WGS sequence"/>
</dbReference>
<proteinExistence type="predicted"/>
<protein>
    <submittedName>
        <fullName evidence="1">Uncharacterized protein</fullName>
    </submittedName>
</protein>
<gene>
    <name evidence="1" type="ORF">E5331_00995</name>
</gene>
<name>A0AC61RKX4_9BACT</name>
<accession>A0AC61RKX4</accession>